<name>A0A133S6L6_9FIRM</name>
<keyword evidence="3" id="KW-0378">Hydrolase</keyword>
<dbReference type="AlphaFoldDB" id="A0A133S6L6"/>
<evidence type="ECO:0000313" key="6">
    <source>
        <dbReference type="EMBL" id="KXA65301.1"/>
    </source>
</evidence>
<dbReference type="Pfam" id="PF04794">
    <property type="entry name" value="YdjC"/>
    <property type="match status" value="1"/>
</dbReference>
<dbReference type="PANTHER" id="PTHR31609">
    <property type="entry name" value="YDJC DEACETYLASE FAMILY MEMBER"/>
    <property type="match status" value="1"/>
</dbReference>
<dbReference type="EMBL" id="LRQT01000006">
    <property type="protein sequence ID" value="KXA65301.1"/>
    <property type="molecule type" value="Genomic_DNA"/>
</dbReference>
<dbReference type="InterPro" id="IPR011330">
    <property type="entry name" value="Glyco_hydro/deAcase_b/a-brl"/>
</dbReference>
<dbReference type="GO" id="GO:0016787">
    <property type="term" value="F:hydrolase activity"/>
    <property type="evidence" value="ECO:0007669"/>
    <property type="project" value="UniProtKB-KW"/>
</dbReference>
<dbReference type="Gene3D" id="3.20.20.370">
    <property type="entry name" value="Glycoside hydrolase/deacetylase"/>
    <property type="match status" value="1"/>
</dbReference>
<dbReference type="SUPFAM" id="SSF88713">
    <property type="entry name" value="Glycoside hydrolase/deacetylase"/>
    <property type="match status" value="1"/>
</dbReference>
<comment type="caution">
    <text evidence="6">The sequence shown here is derived from an EMBL/GenBank/DDBJ whole genome shotgun (WGS) entry which is preliminary data.</text>
</comment>
<dbReference type="GO" id="GO:0019213">
    <property type="term" value="F:deacetylase activity"/>
    <property type="evidence" value="ECO:0007669"/>
    <property type="project" value="TreeGrafter"/>
</dbReference>
<evidence type="ECO:0000256" key="2">
    <source>
        <dbReference type="ARBA" id="ARBA00022723"/>
    </source>
</evidence>
<reference evidence="6 7" key="1">
    <citation type="submission" date="2016-01" db="EMBL/GenBank/DDBJ databases">
        <authorList>
            <person name="Oliw E.H."/>
        </authorList>
    </citation>
    <scope>NUCLEOTIDE SEQUENCE [LARGE SCALE GENOMIC DNA]</scope>
    <source>
        <strain evidence="6 7">CMW7756B</strain>
    </source>
</reference>
<keyword evidence="2" id="KW-0479">Metal-binding</keyword>
<keyword evidence="5" id="KW-0119">Carbohydrate metabolism</keyword>
<comment type="cofactor">
    <cofactor evidence="1">
        <name>Mg(2+)</name>
        <dbReference type="ChEBI" id="CHEBI:18420"/>
    </cofactor>
</comment>
<dbReference type="InterPro" id="IPR006879">
    <property type="entry name" value="YdjC-like"/>
</dbReference>
<proteinExistence type="predicted"/>
<evidence type="ECO:0000256" key="5">
    <source>
        <dbReference type="ARBA" id="ARBA00023277"/>
    </source>
</evidence>
<protein>
    <submittedName>
        <fullName evidence="6">Putative hopanoid biosynthesis associated protein HpnK</fullName>
    </submittedName>
</protein>
<dbReference type="STRING" id="39777.B7L28_04345"/>
<dbReference type="PANTHER" id="PTHR31609:SF1">
    <property type="entry name" value="CARBOHYDRATE DEACETYLASE"/>
    <property type="match status" value="1"/>
</dbReference>
<dbReference type="RefSeq" id="WP_060807140.1">
    <property type="nucleotide sequence ID" value="NZ_KQ958054.1"/>
</dbReference>
<evidence type="ECO:0000313" key="7">
    <source>
        <dbReference type="Proteomes" id="UP000070226"/>
    </source>
</evidence>
<evidence type="ECO:0000256" key="3">
    <source>
        <dbReference type="ARBA" id="ARBA00022801"/>
    </source>
</evidence>
<dbReference type="Proteomes" id="UP000070226">
    <property type="component" value="Unassembled WGS sequence"/>
</dbReference>
<sequence length="284" mass="31304">MSKLIINADDFGLHSAINEGIIVGHTKGAITSTSILASGAAFNEAVDMAKEYPKLGIGIHIALVGGIAPVSDPSEIPSLVTNEGVFVDNYIEFMKRIYSGSINYDEVRTEITKQVSKIMESGVNVTHIDGHQHMHVLPSILPIVLEQAMRYKIKAIRVPNEKITFLNGVHNPVRIMGKCGLSTVAAQALPSIRDKGIYFTQYFWGMINGGALGETELLSILKKVSSLSGAHEIMTHPGISDEILRNQYNWGYHWQDELSAMTSDNVRRYISQHNIELINYGDLL</sequence>
<dbReference type="GO" id="GO:0046872">
    <property type="term" value="F:metal ion binding"/>
    <property type="evidence" value="ECO:0007669"/>
    <property type="project" value="UniProtKB-KW"/>
</dbReference>
<gene>
    <name evidence="6" type="ORF">HMPREF3233_00302</name>
</gene>
<dbReference type="PATRIC" id="fig|39777.7.peg.293"/>
<dbReference type="GO" id="GO:0005975">
    <property type="term" value="P:carbohydrate metabolic process"/>
    <property type="evidence" value="ECO:0007669"/>
    <property type="project" value="InterPro"/>
</dbReference>
<accession>A0A133S6L6</accession>
<organism evidence="6">
    <name type="scientific">Veillonella atypica</name>
    <dbReference type="NCBI Taxonomy" id="39777"/>
    <lineage>
        <taxon>Bacteria</taxon>
        <taxon>Bacillati</taxon>
        <taxon>Bacillota</taxon>
        <taxon>Negativicutes</taxon>
        <taxon>Veillonellales</taxon>
        <taxon>Veillonellaceae</taxon>
        <taxon>Veillonella</taxon>
    </lineage>
</organism>
<evidence type="ECO:0000256" key="4">
    <source>
        <dbReference type="ARBA" id="ARBA00022842"/>
    </source>
</evidence>
<keyword evidence="4" id="KW-0460">Magnesium</keyword>
<evidence type="ECO:0000256" key="1">
    <source>
        <dbReference type="ARBA" id="ARBA00001946"/>
    </source>
</evidence>
<dbReference type="CDD" id="cd10808">
    <property type="entry name" value="YdjC"/>
    <property type="match status" value="1"/>
</dbReference>